<organism evidence="1 2">
    <name type="scientific">Sporanaerobacter acetigenes DSM 13106</name>
    <dbReference type="NCBI Taxonomy" id="1123281"/>
    <lineage>
        <taxon>Bacteria</taxon>
        <taxon>Bacillati</taxon>
        <taxon>Bacillota</taxon>
        <taxon>Tissierellia</taxon>
        <taxon>Tissierellales</taxon>
        <taxon>Sporanaerobacteraceae</taxon>
        <taxon>Sporanaerobacter</taxon>
    </lineage>
</organism>
<dbReference type="STRING" id="1123281.SAMN02745180_02201"/>
<protein>
    <recommendedName>
        <fullName evidence="3">Phage transcriptional regulator, ArpU family</fullName>
    </recommendedName>
</protein>
<dbReference type="EMBL" id="FQXR01000011">
    <property type="protein sequence ID" value="SHI11307.1"/>
    <property type="molecule type" value="Genomic_DNA"/>
</dbReference>
<dbReference type="Proteomes" id="UP000184389">
    <property type="component" value="Unassembled WGS sequence"/>
</dbReference>
<reference evidence="1 2" key="1">
    <citation type="submission" date="2016-11" db="EMBL/GenBank/DDBJ databases">
        <authorList>
            <person name="Jaros S."/>
            <person name="Januszkiewicz K."/>
            <person name="Wedrychowicz H."/>
        </authorList>
    </citation>
    <scope>NUCLEOTIDE SEQUENCE [LARGE SCALE GENOMIC DNA]</scope>
    <source>
        <strain evidence="1 2">DSM 13106</strain>
    </source>
</reference>
<accession>A0A1M5YGY6</accession>
<proteinExistence type="predicted"/>
<evidence type="ECO:0000313" key="1">
    <source>
        <dbReference type="EMBL" id="SHI11307.1"/>
    </source>
</evidence>
<gene>
    <name evidence="1" type="ORF">SAMN02745180_02201</name>
</gene>
<keyword evidence="2" id="KW-1185">Reference proteome</keyword>
<dbReference type="AlphaFoldDB" id="A0A1M5YGY6"/>
<sequence length="191" mass="22941">MNISDLQNKIDIPYERDKELEHNVKILLNLYRKVNFRVEERIQNLELETYESRRKHLEELVISILEMDATMNYEKFEDQLISINESLFLLQIMDKALERLKNYPDNGKLYGTILELRFFVKEIYSHDIIMSKVNMSRSSYYRHLPRAIQSYGVMLFGYALPEVRTLIYDENVDINNLKVAEEKDKDYMSIR</sequence>
<evidence type="ECO:0000313" key="2">
    <source>
        <dbReference type="Proteomes" id="UP000184389"/>
    </source>
</evidence>
<dbReference type="OrthoDB" id="1705555at2"/>
<name>A0A1M5YGY6_9FIRM</name>
<dbReference type="RefSeq" id="WP_072744844.1">
    <property type="nucleotide sequence ID" value="NZ_FQXR01000011.1"/>
</dbReference>
<evidence type="ECO:0008006" key="3">
    <source>
        <dbReference type="Google" id="ProtNLM"/>
    </source>
</evidence>